<organism evidence="7 8">
    <name type="scientific">Smittium culicis</name>
    <dbReference type="NCBI Taxonomy" id="133412"/>
    <lineage>
        <taxon>Eukaryota</taxon>
        <taxon>Fungi</taxon>
        <taxon>Fungi incertae sedis</taxon>
        <taxon>Zoopagomycota</taxon>
        <taxon>Kickxellomycotina</taxon>
        <taxon>Harpellomycetes</taxon>
        <taxon>Harpellales</taxon>
        <taxon>Legeriomycetaceae</taxon>
        <taxon>Smittium</taxon>
    </lineage>
</organism>
<keyword evidence="3" id="KW-0539">Nucleus</keyword>
<dbReference type="GO" id="GO:0000076">
    <property type="term" value="P:DNA replication checkpoint signaling"/>
    <property type="evidence" value="ECO:0007669"/>
    <property type="project" value="TreeGrafter"/>
</dbReference>
<evidence type="ECO:0000256" key="1">
    <source>
        <dbReference type="ARBA" id="ARBA00004123"/>
    </source>
</evidence>
<dbReference type="InterPro" id="IPR006906">
    <property type="entry name" value="Timeless_N"/>
</dbReference>
<evidence type="ECO:0000256" key="2">
    <source>
        <dbReference type="ARBA" id="ARBA00022880"/>
    </source>
</evidence>
<dbReference type="Proteomes" id="UP000187283">
    <property type="component" value="Unassembled WGS sequence"/>
</dbReference>
<evidence type="ECO:0000313" key="7">
    <source>
        <dbReference type="EMBL" id="OMJ19597.1"/>
    </source>
</evidence>
<evidence type="ECO:0000259" key="6">
    <source>
        <dbReference type="Pfam" id="PF04821"/>
    </source>
</evidence>
<comment type="subcellular location">
    <subcellularLocation>
        <location evidence="1">Nucleus</location>
    </subcellularLocation>
</comment>
<dbReference type="Pfam" id="PF04821">
    <property type="entry name" value="TIMELESS"/>
    <property type="match status" value="1"/>
</dbReference>
<comment type="caution">
    <text evidence="7">The sequence shown here is derived from an EMBL/GenBank/DDBJ whole genome shotgun (WGS) entry which is preliminary data.</text>
</comment>
<dbReference type="STRING" id="133412.A0A1R1XY36"/>
<protein>
    <submittedName>
        <fullName evidence="7">Topoisomerase 1-associated factor 1</fullName>
    </submittedName>
</protein>
<proteinExistence type="predicted"/>
<keyword evidence="4" id="KW-0131">Cell cycle</keyword>
<dbReference type="GO" id="GO:0003677">
    <property type="term" value="F:DNA binding"/>
    <property type="evidence" value="ECO:0007669"/>
    <property type="project" value="TreeGrafter"/>
</dbReference>
<evidence type="ECO:0000256" key="5">
    <source>
        <dbReference type="SAM" id="MobiDB-lite"/>
    </source>
</evidence>
<sequence>MDISDEDFDYSAELEKYRNVVLSACTSLGGLEKDPKNPSSEYKYFLGDECIDCLKDLKRYIRIDEMGGERLVLKWLAQWKVFNRDLVPIFEQCAESWLDFEDENDKPWYLCEEGRGDNYAIICLCIDLFVFMTWEMDSADNDSKAFFYNALLEYKKSFCANKPLSLLIRTVTRIFETPDGWRNNKDRMMLQGGLYVLRNLLGIRDRFLSSLTYGINSENSSLQDWMIQTMDEECGLDLFIVSASMAEDKNIKLYTPIILDVFYCLYQRVNVDVISGFSSDLRSIDLISSAVVKGANSFSRPARHNRFGGTFAGIIEPGKLVPIFSASEAMKIFAKPLHKPKNAQNRKVSAETELSIKSKIDDDEREIGSEASSILRKTAISFIKSCYGYDLESQKGLLDETAQTRLLYMLGYFTNAFTNIYKIQQRQVNVLKLSKNFGGEDDDDDEKLDFPYISQIVNQGGIGMCLRQLSDSIESANWHKTQASMYCFRSMLKATGEMSKSFNPDFNDLSTLIQSNLFYDGAVMDLMTKVSSSFKKSKQTLGYVLEMIRAVDEFIELLKSYVDQKQNVFIKKKANRKRKKPKTIEKSTGESAKNIDPENTENFLDLGTLEKSKDRDIDHNQADEGDTSEDEVIYNDVKFDFDKWQKAFATQSTTSTYCIALRSCVLLKGPDLNLISKMIYRIAVTSRKPYLFFKKEIFSYFYTFLSNYQQIKKTRNNDSIWFEALSNLQDDIAYIFRQYFKISIYENDTPNVSNGSTNEVINSSQSGSLNESLDYETSSLVNNIGDSFDTETENPYRKKDSLLVGSKDKRRAQSNLFEDQTSFIRLKKYLNESALGTNPNRYPPIQEELTYDSAISYDSYNDNSDHSFRSQSDNEDDPIQKRLSELKSINKELLTWKQKVEISIFSLKSQGYDNILEWLKKEFDSVVVKKLLTNSSQHKTALYNSENENSEDEIENMLKVSDYIIECSDEIFSSGAFNNLDFGDLLNLLRVSKNSFSENNKSFTISGLESLEDLKEKRDLLSQFLSSLPLFNISGNSSINRKKKHKQVKNNKKKILEPKKRARNKINDINKKKLSESARSTISNIHIDDTRHDLSQSSELFGDYNNSNSQSSEIFGSYKPTQFLNAQNKNSNSQIASGSEDENEIRIPKTYGSSQRTLLFSDYLQSSDEDSNVVVKRLGKQTTKGSEKDLETLTEGNPKSSGLLKNASNFRERALEMRKRLIKEKGKKVLVKKSKYDDNESEDDDY</sequence>
<dbReference type="AlphaFoldDB" id="A0A1R1XY36"/>
<dbReference type="OrthoDB" id="310853at2759"/>
<evidence type="ECO:0000256" key="3">
    <source>
        <dbReference type="ARBA" id="ARBA00023242"/>
    </source>
</evidence>
<dbReference type="GO" id="GO:0016853">
    <property type="term" value="F:isomerase activity"/>
    <property type="evidence" value="ECO:0007669"/>
    <property type="project" value="UniProtKB-KW"/>
</dbReference>
<evidence type="ECO:0000256" key="4">
    <source>
        <dbReference type="ARBA" id="ARBA00023306"/>
    </source>
</evidence>
<dbReference type="InterPro" id="IPR044998">
    <property type="entry name" value="Timeless"/>
</dbReference>
<name>A0A1R1XY36_9FUNG</name>
<dbReference type="GO" id="GO:0031298">
    <property type="term" value="C:replication fork protection complex"/>
    <property type="evidence" value="ECO:0007669"/>
    <property type="project" value="TreeGrafter"/>
</dbReference>
<gene>
    <name evidence="7" type="ORF">AYI70_g4643</name>
</gene>
<keyword evidence="2" id="KW-0236">DNA replication inhibitor</keyword>
<feature type="domain" description="Timeless N-terminal" evidence="6">
    <location>
        <begin position="43"/>
        <end position="311"/>
    </location>
</feature>
<feature type="region of interest" description="Disordered" evidence="5">
    <location>
        <begin position="1181"/>
        <end position="1204"/>
    </location>
</feature>
<feature type="region of interest" description="Disordered" evidence="5">
    <location>
        <begin position="579"/>
        <end position="600"/>
    </location>
</feature>
<keyword evidence="7" id="KW-0413">Isomerase</keyword>
<dbReference type="PANTHER" id="PTHR22940">
    <property type="entry name" value="TIMEOUT/TIMELESS-2"/>
    <property type="match status" value="1"/>
</dbReference>
<dbReference type="EMBL" id="LSSN01001448">
    <property type="protein sequence ID" value="OMJ19597.1"/>
    <property type="molecule type" value="Genomic_DNA"/>
</dbReference>
<dbReference type="PANTHER" id="PTHR22940:SF4">
    <property type="entry name" value="PROTEIN TIMELESS HOMOLOG"/>
    <property type="match status" value="1"/>
</dbReference>
<dbReference type="GO" id="GO:0006281">
    <property type="term" value="P:DNA repair"/>
    <property type="evidence" value="ECO:0007669"/>
    <property type="project" value="TreeGrafter"/>
</dbReference>
<feature type="region of interest" description="Disordered" evidence="5">
    <location>
        <begin position="1130"/>
        <end position="1149"/>
    </location>
</feature>
<keyword evidence="8" id="KW-1185">Reference proteome</keyword>
<reference evidence="7 8" key="1">
    <citation type="submission" date="2017-01" db="EMBL/GenBank/DDBJ databases">
        <authorList>
            <person name="Mah S.A."/>
            <person name="Swanson W.J."/>
            <person name="Moy G.W."/>
            <person name="Vacquier V.D."/>
        </authorList>
    </citation>
    <scope>NUCLEOTIDE SEQUENCE [LARGE SCALE GENOMIC DNA]</scope>
    <source>
        <strain evidence="7 8">GSMNP</strain>
    </source>
</reference>
<accession>A0A1R1XY36</accession>
<evidence type="ECO:0000313" key="8">
    <source>
        <dbReference type="Proteomes" id="UP000187283"/>
    </source>
</evidence>
<dbReference type="GO" id="GO:0043111">
    <property type="term" value="P:replication fork arrest"/>
    <property type="evidence" value="ECO:0007669"/>
    <property type="project" value="TreeGrafter"/>
</dbReference>
<feature type="compositionally biased region" description="Basic and acidic residues" evidence="5">
    <location>
        <begin position="582"/>
        <end position="596"/>
    </location>
</feature>